<evidence type="ECO:0000256" key="2">
    <source>
        <dbReference type="ARBA" id="ARBA00004496"/>
    </source>
</evidence>
<comment type="pathway">
    <text evidence="3 9 11">Amino-acid biosynthesis; L-histidine biosynthesis; L-histidine from 5-phospho-alpha-D-ribose 1-diphosphate: step 4/9.</text>
</comment>
<keyword evidence="8 9" id="KW-0413">Isomerase</keyword>
<comment type="catalytic activity">
    <reaction evidence="1 9 11">
        <text>1-(5-phospho-beta-D-ribosyl)-5-[(5-phospho-beta-D-ribosylamino)methylideneamino]imidazole-4-carboxamide = 5-[(5-phospho-1-deoxy-D-ribulos-1-ylimino)methylamino]-1-(5-phospho-beta-D-ribosyl)imidazole-4-carboxamide</text>
        <dbReference type="Rhea" id="RHEA:15469"/>
        <dbReference type="ChEBI" id="CHEBI:58435"/>
        <dbReference type="ChEBI" id="CHEBI:58525"/>
        <dbReference type="EC" id="5.3.1.16"/>
    </reaction>
</comment>
<organism evidence="12 13">
    <name type="scientific">Henriciella pelagia</name>
    <dbReference type="NCBI Taxonomy" id="1977912"/>
    <lineage>
        <taxon>Bacteria</taxon>
        <taxon>Pseudomonadati</taxon>
        <taxon>Pseudomonadota</taxon>
        <taxon>Alphaproteobacteria</taxon>
        <taxon>Hyphomonadales</taxon>
        <taxon>Hyphomonadaceae</taxon>
        <taxon>Henriciella</taxon>
    </lineage>
</organism>
<dbReference type="PANTHER" id="PTHR43090">
    <property type="entry name" value="1-(5-PHOSPHORIBOSYL)-5-[(5-PHOSPHORIBOSYLAMINO)METHYLIDENEAMINO] IMIDAZOLE-4-CARBOXAMIDE ISOMERASE"/>
    <property type="match status" value="1"/>
</dbReference>
<sequence>MTERFDLWPAIDLKSGECVRLIRGEMDQATAFNPDPGDQAARFRVMGFDRLHVVDLDGAFAGDSANGEAVRRILAATDVPVQLGGGIRTREQIDAWLEAGLSRVILGTAALRNPDLVKSAARDLPGKIVVGIDAKDGYVAVEGWAETSDMKAVELAKIFEGCGVAGLVVTDISRDGMKTGVNVAFTKAMAEAVSIPVIASGGVASVQDVVALKQSGSARPISGTILGRALYDGDIDPKQAIEAARSK</sequence>
<keyword evidence="5 9" id="KW-0963">Cytoplasm</keyword>
<dbReference type="PANTHER" id="PTHR43090:SF2">
    <property type="entry name" value="1-(5-PHOSPHORIBOSYL)-5-[(5-PHOSPHORIBOSYLAMINO)METHYLIDENEAMINO] IMIDAZOLE-4-CARBOXAMIDE ISOMERASE"/>
    <property type="match status" value="1"/>
</dbReference>
<evidence type="ECO:0000256" key="11">
    <source>
        <dbReference type="RuleBase" id="RU003658"/>
    </source>
</evidence>
<evidence type="ECO:0000256" key="3">
    <source>
        <dbReference type="ARBA" id="ARBA00005133"/>
    </source>
</evidence>
<evidence type="ECO:0000256" key="4">
    <source>
        <dbReference type="ARBA" id="ARBA00009667"/>
    </source>
</evidence>
<evidence type="ECO:0000256" key="6">
    <source>
        <dbReference type="ARBA" id="ARBA00022605"/>
    </source>
</evidence>
<evidence type="ECO:0000313" key="13">
    <source>
        <dbReference type="Proteomes" id="UP000628854"/>
    </source>
</evidence>
<proteinExistence type="inferred from homology"/>
<comment type="caution">
    <text evidence="12">The sequence shown here is derived from an EMBL/GenBank/DDBJ whole genome shotgun (WGS) entry which is preliminary data.</text>
</comment>
<keyword evidence="13" id="KW-1185">Reference proteome</keyword>
<evidence type="ECO:0000256" key="7">
    <source>
        <dbReference type="ARBA" id="ARBA00023102"/>
    </source>
</evidence>
<dbReference type="NCBIfam" id="NF010112">
    <property type="entry name" value="PRK13585.1"/>
    <property type="match status" value="1"/>
</dbReference>
<keyword evidence="7 9" id="KW-0368">Histidine biosynthesis</keyword>
<dbReference type="InterPro" id="IPR006062">
    <property type="entry name" value="His_biosynth"/>
</dbReference>
<dbReference type="Proteomes" id="UP000628854">
    <property type="component" value="Unassembled WGS sequence"/>
</dbReference>
<evidence type="ECO:0000256" key="5">
    <source>
        <dbReference type="ARBA" id="ARBA00022490"/>
    </source>
</evidence>
<dbReference type="SUPFAM" id="SSF51366">
    <property type="entry name" value="Ribulose-phoshate binding barrel"/>
    <property type="match status" value="1"/>
</dbReference>
<dbReference type="EMBL" id="BMKF01000002">
    <property type="protein sequence ID" value="GGB72213.1"/>
    <property type="molecule type" value="Genomic_DNA"/>
</dbReference>
<feature type="active site" description="Proton donor" evidence="9">
    <location>
        <position position="133"/>
    </location>
</feature>
<evidence type="ECO:0000313" key="12">
    <source>
        <dbReference type="EMBL" id="GGB72213.1"/>
    </source>
</evidence>
<reference evidence="13" key="1">
    <citation type="journal article" date="2019" name="Int. J. Syst. Evol. Microbiol.">
        <title>The Global Catalogue of Microorganisms (GCM) 10K type strain sequencing project: providing services to taxonomists for standard genome sequencing and annotation.</title>
        <authorList>
            <consortium name="The Broad Institute Genomics Platform"/>
            <consortium name="The Broad Institute Genome Sequencing Center for Infectious Disease"/>
            <person name="Wu L."/>
            <person name="Ma J."/>
        </authorList>
    </citation>
    <scope>NUCLEOTIDE SEQUENCE [LARGE SCALE GENOMIC DNA]</scope>
    <source>
        <strain evidence="13">CGMCC 1.15928</strain>
    </source>
</reference>
<dbReference type="InterPro" id="IPR006063">
    <property type="entry name" value="HisA_bact_arch"/>
</dbReference>
<dbReference type="InterPro" id="IPR011060">
    <property type="entry name" value="RibuloseP-bd_barrel"/>
</dbReference>
<evidence type="ECO:0000256" key="1">
    <source>
        <dbReference type="ARBA" id="ARBA00000901"/>
    </source>
</evidence>
<dbReference type="EC" id="5.3.1.16" evidence="9 11"/>
<evidence type="ECO:0000256" key="9">
    <source>
        <dbReference type="HAMAP-Rule" id="MF_01014"/>
    </source>
</evidence>
<comment type="subcellular location">
    <subcellularLocation>
        <location evidence="2 9 11">Cytoplasm</location>
    </subcellularLocation>
</comment>
<dbReference type="HAMAP" id="MF_01014">
    <property type="entry name" value="HisA"/>
    <property type="match status" value="1"/>
</dbReference>
<dbReference type="InterPro" id="IPR023016">
    <property type="entry name" value="HisA/PriA"/>
</dbReference>
<evidence type="ECO:0000256" key="8">
    <source>
        <dbReference type="ARBA" id="ARBA00023235"/>
    </source>
</evidence>
<gene>
    <name evidence="9 12" type="primary">hisA</name>
    <name evidence="12" type="ORF">GCM10011503_21110</name>
</gene>
<dbReference type="CDD" id="cd04732">
    <property type="entry name" value="HisA"/>
    <property type="match status" value="1"/>
</dbReference>
<accession>A0ABQ1JPE0</accession>
<dbReference type="Pfam" id="PF00977">
    <property type="entry name" value="His_biosynth"/>
    <property type="match status" value="1"/>
</dbReference>
<comment type="similarity">
    <text evidence="4 9 10">Belongs to the HisA/HisF family.</text>
</comment>
<dbReference type="RefSeq" id="WP_084393126.1">
    <property type="nucleotide sequence ID" value="NZ_BMKF01000002.1"/>
</dbReference>
<dbReference type="Gene3D" id="3.20.20.70">
    <property type="entry name" value="Aldolase class I"/>
    <property type="match status" value="1"/>
</dbReference>
<dbReference type="InterPro" id="IPR044524">
    <property type="entry name" value="Isoase_HisA-like"/>
</dbReference>
<name>A0ABQ1JPE0_9PROT</name>
<keyword evidence="6 9" id="KW-0028">Amino-acid biosynthesis</keyword>
<dbReference type="NCBIfam" id="TIGR00007">
    <property type="entry name" value="1-(5-phosphoribosyl)-5-[(5-phosphoribosylamino)methylideneamino]imidazole-4-carboxamide isomerase"/>
    <property type="match status" value="1"/>
</dbReference>
<feature type="active site" description="Proton acceptor" evidence="9">
    <location>
        <position position="12"/>
    </location>
</feature>
<dbReference type="GO" id="GO:0016853">
    <property type="term" value="F:isomerase activity"/>
    <property type="evidence" value="ECO:0007669"/>
    <property type="project" value="UniProtKB-KW"/>
</dbReference>
<protein>
    <recommendedName>
        <fullName evidence="9 11">1-(5-phosphoribosyl)-5-[(5-phosphoribosylamino)methylideneamino] imidazole-4-carboxamide isomerase</fullName>
        <ecNumber evidence="9 11">5.3.1.16</ecNumber>
    </recommendedName>
    <alternativeName>
        <fullName evidence="9">Phosphoribosylformimino-5-aminoimidazole carboxamide ribotide isomerase</fullName>
    </alternativeName>
</protein>
<dbReference type="InterPro" id="IPR013785">
    <property type="entry name" value="Aldolase_TIM"/>
</dbReference>
<evidence type="ECO:0000256" key="10">
    <source>
        <dbReference type="RuleBase" id="RU003657"/>
    </source>
</evidence>